<dbReference type="SMART" id="SM00347">
    <property type="entry name" value="HTH_MARR"/>
    <property type="match status" value="1"/>
</dbReference>
<proteinExistence type="predicted"/>
<dbReference type="InterPro" id="IPR036390">
    <property type="entry name" value="WH_DNA-bd_sf"/>
</dbReference>
<reference evidence="3" key="1">
    <citation type="journal article" date="2019" name="Int. J. Syst. Evol. Microbiol.">
        <title>The Global Catalogue of Microorganisms (GCM) 10K type strain sequencing project: providing services to taxonomists for standard genome sequencing and annotation.</title>
        <authorList>
            <consortium name="The Broad Institute Genomics Platform"/>
            <consortium name="The Broad Institute Genome Sequencing Center for Infectious Disease"/>
            <person name="Wu L."/>
            <person name="Ma J."/>
        </authorList>
    </citation>
    <scope>NUCLEOTIDE SEQUENCE [LARGE SCALE GENOMIC DNA]</scope>
    <source>
        <strain evidence="3">CCM 7043</strain>
    </source>
</reference>
<dbReference type="PANTHER" id="PTHR33164:SF57">
    <property type="entry name" value="MARR-FAMILY TRANSCRIPTIONAL REGULATOR"/>
    <property type="match status" value="1"/>
</dbReference>
<evidence type="ECO:0000313" key="2">
    <source>
        <dbReference type="EMBL" id="MFD1515923.1"/>
    </source>
</evidence>
<dbReference type="Gene3D" id="1.10.10.10">
    <property type="entry name" value="Winged helix-like DNA-binding domain superfamily/Winged helix DNA-binding domain"/>
    <property type="match status" value="1"/>
</dbReference>
<dbReference type="InterPro" id="IPR036388">
    <property type="entry name" value="WH-like_DNA-bd_sf"/>
</dbReference>
<comment type="caution">
    <text evidence="2">The sequence shown here is derived from an EMBL/GenBank/DDBJ whole genome shotgun (WGS) entry which is preliminary data.</text>
</comment>
<organism evidence="2 3">
    <name type="scientific">Pseudonocardia yunnanensis</name>
    <dbReference type="NCBI Taxonomy" id="58107"/>
    <lineage>
        <taxon>Bacteria</taxon>
        <taxon>Bacillati</taxon>
        <taxon>Actinomycetota</taxon>
        <taxon>Actinomycetes</taxon>
        <taxon>Pseudonocardiales</taxon>
        <taxon>Pseudonocardiaceae</taxon>
        <taxon>Pseudonocardia</taxon>
    </lineage>
</organism>
<feature type="domain" description="HTH marR-type" evidence="1">
    <location>
        <begin position="7"/>
        <end position="142"/>
    </location>
</feature>
<accession>A0ABW4EKJ4</accession>
<dbReference type="InterPro" id="IPR000835">
    <property type="entry name" value="HTH_MarR-typ"/>
</dbReference>
<dbReference type="InterPro" id="IPR039422">
    <property type="entry name" value="MarR/SlyA-like"/>
</dbReference>
<keyword evidence="3" id="KW-1185">Reference proteome</keyword>
<gene>
    <name evidence="2" type="ORF">ACFSJD_00395</name>
</gene>
<dbReference type="SUPFAM" id="SSF46785">
    <property type="entry name" value="Winged helix' DNA-binding domain"/>
    <property type="match status" value="1"/>
</dbReference>
<dbReference type="Pfam" id="PF12802">
    <property type="entry name" value="MarR_2"/>
    <property type="match status" value="1"/>
</dbReference>
<dbReference type="RefSeq" id="WP_344724668.1">
    <property type="nucleotide sequence ID" value="NZ_BAAAUS010000027.1"/>
</dbReference>
<dbReference type="Proteomes" id="UP001597114">
    <property type="component" value="Unassembled WGS sequence"/>
</dbReference>
<sequence>MTSADGGPALFRLVRFWSRRWARGVAAGAGDTAQHVLTVEAVVTRCRSGDRDGATVGDVARRLGLDQSGASRMVAAAAAAGYVERSRATADGRRSVLRLTLAGRALIDSSHRWQRDTFAELTASWDEKDRAQFAGYLQRLASEVGA</sequence>
<evidence type="ECO:0000313" key="3">
    <source>
        <dbReference type="Proteomes" id="UP001597114"/>
    </source>
</evidence>
<dbReference type="EMBL" id="JBHUCO010000001">
    <property type="protein sequence ID" value="MFD1515923.1"/>
    <property type="molecule type" value="Genomic_DNA"/>
</dbReference>
<name>A0ABW4EKJ4_9PSEU</name>
<protein>
    <submittedName>
        <fullName evidence="2">MarR family winged helix-turn-helix transcriptional regulator</fullName>
    </submittedName>
</protein>
<dbReference type="PROSITE" id="PS50995">
    <property type="entry name" value="HTH_MARR_2"/>
    <property type="match status" value="1"/>
</dbReference>
<dbReference type="PANTHER" id="PTHR33164">
    <property type="entry name" value="TRANSCRIPTIONAL REGULATOR, MARR FAMILY"/>
    <property type="match status" value="1"/>
</dbReference>
<evidence type="ECO:0000259" key="1">
    <source>
        <dbReference type="PROSITE" id="PS50995"/>
    </source>
</evidence>